<dbReference type="Proteomes" id="UP000829354">
    <property type="component" value="Chromosome X"/>
</dbReference>
<feature type="region of interest" description="Disordered" evidence="1">
    <location>
        <begin position="120"/>
        <end position="195"/>
    </location>
</feature>
<organism evidence="3 4">
    <name type="scientific">Caenorhabditis briggsae</name>
    <dbReference type="NCBI Taxonomy" id="6238"/>
    <lineage>
        <taxon>Eukaryota</taxon>
        <taxon>Metazoa</taxon>
        <taxon>Ecdysozoa</taxon>
        <taxon>Nematoda</taxon>
        <taxon>Chromadorea</taxon>
        <taxon>Rhabditida</taxon>
        <taxon>Rhabditina</taxon>
        <taxon>Rhabditomorpha</taxon>
        <taxon>Rhabditoidea</taxon>
        <taxon>Rhabditidae</taxon>
        <taxon>Peloderinae</taxon>
        <taxon>Caenorhabditis</taxon>
    </lineage>
</organism>
<feature type="compositionally biased region" description="Basic and acidic residues" evidence="1">
    <location>
        <begin position="177"/>
        <end position="187"/>
    </location>
</feature>
<dbReference type="EMBL" id="CP092625">
    <property type="protein sequence ID" value="UMM41869.1"/>
    <property type="molecule type" value="Genomic_DNA"/>
</dbReference>
<evidence type="ECO:0000259" key="2">
    <source>
        <dbReference type="Pfam" id="PF04435"/>
    </source>
</evidence>
<feature type="compositionally biased region" description="Acidic residues" evidence="1">
    <location>
        <begin position="147"/>
        <end position="164"/>
    </location>
</feature>
<evidence type="ECO:0000313" key="4">
    <source>
        <dbReference type="Proteomes" id="UP000829354"/>
    </source>
</evidence>
<gene>
    <name evidence="3" type="ORF">L5515_017937</name>
</gene>
<dbReference type="PANTHER" id="PTHR23362">
    <property type="entry name" value="L-PLASTIN-RELATED"/>
    <property type="match status" value="1"/>
</dbReference>
<protein>
    <recommendedName>
        <fullName evidence="2">SPK domain-containing protein</fullName>
    </recommendedName>
</protein>
<dbReference type="InterPro" id="IPR006570">
    <property type="entry name" value="SPK_dom"/>
</dbReference>
<evidence type="ECO:0000313" key="3">
    <source>
        <dbReference type="EMBL" id="UMM41869.1"/>
    </source>
</evidence>
<dbReference type="AlphaFoldDB" id="A0AAE9FEM7"/>
<dbReference type="Pfam" id="PF04435">
    <property type="entry name" value="SPK"/>
    <property type="match status" value="1"/>
</dbReference>
<feature type="compositionally biased region" description="Basic and acidic residues" evidence="1">
    <location>
        <begin position="120"/>
        <end position="141"/>
    </location>
</feature>
<name>A0AAE9FEM7_CAEBR</name>
<proteinExistence type="predicted"/>
<keyword evidence="4" id="KW-1185">Reference proteome</keyword>
<accession>A0AAE9FEM7</accession>
<dbReference type="PANTHER" id="PTHR23362:SF0">
    <property type="entry name" value="CALPONIN-HOMOLOGY (CH) DOMAIN-CONTAINING PROTEIN-RELATED"/>
    <property type="match status" value="1"/>
</dbReference>
<feature type="domain" description="SPK" evidence="2">
    <location>
        <begin position="12"/>
        <end position="116"/>
    </location>
</feature>
<evidence type="ECO:0000256" key="1">
    <source>
        <dbReference type="SAM" id="MobiDB-lite"/>
    </source>
</evidence>
<reference evidence="3 4" key="1">
    <citation type="submission" date="2022-04" db="EMBL/GenBank/DDBJ databases">
        <title>Chromosome-level reference genomes for two strains of Caenorhabditis briggsae: an improved platform for comparative genomics.</title>
        <authorList>
            <person name="Stevens L."/>
            <person name="Andersen E."/>
        </authorList>
    </citation>
    <scope>NUCLEOTIDE SEQUENCE [LARGE SCALE GENOMIC DNA]</scope>
    <source>
        <strain evidence="3">VX34</strain>
        <tissue evidence="3">Whole-organism</tissue>
    </source>
</reference>
<dbReference type="InterPro" id="IPR053315">
    <property type="entry name" value="Peptidase_C14A"/>
</dbReference>
<sequence>MPFVCTNLSDVIKYISDRIGSYDKPESMTKWCKKVIEELPSCKSQSLSCMRARLTRALRKIEYLIGYSLMEKLQLVFIFSRPVSDRFVEMLKDAKFEIRQDDMKRISRFSTEDGRVVRFSDHLRKMAKKNDKGKQQGENKNPKGNQEIEEERVEDIPIELDGENMDTGIKQPKMQKRNQDQLSKEEFGDIGGGANHGSFNGRINYVELGKKEWVNPGLGTFIRVHKFIRIQTPPSSSTVSVKRVRAEEEKGRATAATWSDSFTTSANQNILKVGNSEQTPTKSSNTSVQLSNSVAIETATQKPSKVGALMEKTPKIPPQKRFSKPTSDERKISILELASHIKKIALFINLDGLQEKASQSIEKVNNSGEGKTLSVRKFNVLFSAMLIFLEENGISENETSLSLKWVLNQLRLFLIEPLGPQIVHEAIDLVAKKIEEFGNKNYEVSPDVISEALINLLKAAGFCNQLV</sequence>